<gene>
    <name evidence="1" type="ORF">D3P04_14990</name>
</gene>
<organism evidence="1 2">
    <name type="scientific">Paracoccus onubensis</name>
    <dbReference type="NCBI Taxonomy" id="1675788"/>
    <lineage>
        <taxon>Bacteria</taxon>
        <taxon>Pseudomonadati</taxon>
        <taxon>Pseudomonadota</taxon>
        <taxon>Alphaproteobacteria</taxon>
        <taxon>Rhodobacterales</taxon>
        <taxon>Paracoccaceae</taxon>
        <taxon>Paracoccus</taxon>
    </lineage>
</organism>
<evidence type="ECO:0000313" key="2">
    <source>
        <dbReference type="Proteomes" id="UP000284202"/>
    </source>
</evidence>
<accession>A0A418SRV1</accession>
<protein>
    <submittedName>
        <fullName evidence="1">Uncharacterized protein</fullName>
    </submittedName>
</protein>
<name>A0A418SRV1_9RHOB</name>
<dbReference type="EMBL" id="QZCG01000010">
    <property type="protein sequence ID" value="RJE83705.1"/>
    <property type="molecule type" value="Genomic_DNA"/>
</dbReference>
<dbReference type="AlphaFoldDB" id="A0A418SRV1"/>
<reference evidence="2" key="1">
    <citation type="submission" date="2018-09" db="EMBL/GenBank/DDBJ databases">
        <title>Acidovorax cavernicola nov. sp. isolated from Gruta de las Maravillas (Aracena, Spain).</title>
        <authorList>
            <person name="Jurado V."/>
            <person name="Gutierrez-Patricio S."/>
            <person name="Gonzalez-Pimentel J.L."/>
            <person name="Miller A.Z."/>
            <person name="Laiz L."/>
            <person name="Saiz-Jimenez C."/>
        </authorList>
    </citation>
    <scope>NUCLEOTIDE SEQUENCE [LARGE SCALE GENOMIC DNA]</scope>
    <source>
        <strain evidence="2">1011MAR3C25</strain>
    </source>
</reference>
<dbReference type="Proteomes" id="UP000284202">
    <property type="component" value="Unassembled WGS sequence"/>
</dbReference>
<evidence type="ECO:0000313" key="1">
    <source>
        <dbReference type="EMBL" id="RJE83705.1"/>
    </source>
</evidence>
<sequence>MAVILAIISFGSFHFHAAEDLSRADMRNIVLRPIMTAAKELQQRHGDVTVQQSNVTSFLCYN</sequence>
<comment type="caution">
    <text evidence="1">The sequence shown here is derived from an EMBL/GenBank/DDBJ whole genome shotgun (WGS) entry which is preliminary data.</text>
</comment>
<keyword evidence="2" id="KW-1185">Reference proteome</keyword>
<proteinExistence type="predicted"/>